<sequence>MDTVLSQNDDIKTEEISLIQAGEKVKRTLVKTISWRVLGTIATIVISYAITGTLALAFSIGFIELISKLVLYYFHERTWNKIKWGR</sequence>
<dbReference type="RefSeq" id="WP_194509511.1">
    <property type="nucleotide sequence ID" value="NZ_JADILU010000008.1"/>
</dbReference>
<proteinExistence type="predicted"/>
<organism evidence="2 3">
    <name type="scientific">Psychroserpens luteus</name>
    <dbReference type="NCBI Taxonomy" id="1434066"/>
    <lineage>
        <taxon>Bacteria</taxon>
        <taxon>Pseudomonadati</taxon>
        <taxon>Bacteroidota</taxon>
        <taxon>Flavobacteriia</taxon>
        <taxon>Flavobacteriales</taxon>
        <taxon>Flavobacteriaceae</taxon>
        <taxon>Psychroserpens</taxon>
    </lineage>
</organism>
<evidence type="ECO:0000313" key="3">
    <source>
        <dbReference type="Proteomes" id="UP001597548"/>
    </source>
</evidence>
<dbReference type="Pfam" id="PF09834">
    <property type="entry name" value="DUF2061"/>
    <property type="match status" value="1"/>
</dbReference>
<reference evidence="3" key="1">
    <citation type="journal article" date="2019" name="Int. J. Syst. Evol. Microbiol.">
        <title>The Global Catalogue of Microorganisms (GCM) 10K type strain sequencing project: providing services to taxonomists for standard genome sequencing and annotation.</title>
        <authorList>
            <consortium name="The Broad Institute Genomics Platform"/>
            <consortium name="The Broad Institute Genome Sequencing Center for Infectious Disease"/>
            <person name="Wu L."/>
            <person name="Ma J."/>
        </authorList>
    </citation>
    <scope>NUCLEOTIDE SEQUENCE [LARGE SCALE GENOMIC DNA]</scope>
    <source>
        <strain evidence="3">KCTC 32514</strain>
    </source>
</reference>
<keyword evidence="3" id="KW-1185">Reference proteome</keyword>
<accession>A0ABW5ZSW5</accession>
<protein>
    <submittedName>
        <fullName evidence="2">DUF2061 domain-containing protein</fullName>
    </submittedName>
</protein>
<comment type="caution">
    <text evidence="2">The sequence shown here is derived from an EMBL/GenBank/DDBJ whole genome shotgun (WGS) entry which is preliminary data.</text>
</comment>
<dbReference type="Proteomes" id="UP001597548">
    <property type="component" value="Unassembled WGS sequence"/>
</dbReference>
<evidence type="ECO:0000259" key="1">
    <source>
        <dbReference type="Pfam" id="PF09834"/>
    </source>
</evidence>
<feature type="domain" description="DUF2061" evidence="1">
    <location>
        <begin position="29"/>
        <end position="80"/>
    </location>
</feature>
<dbReference type="InterPro" id="IPR018638">
    <property type="entry name" value="DUF2061_membrane"/>
</dbReference>
<dbReference type="EMBL" id="JBHUOS010000007">
    <property type="protein sequence ID" value="MFD2915596.1"/>
    <property type="molecule type" value="Genomic_DNA"/>
</dbReference>
<name>A0ABW5ZSW5_9FLAO</name>
<gene>
    <name evidence="2" type="ORF">ACFS29_08100</name>
</gene>
<evidence type="ECO:0000313" key="2">
    <source>
        <dbReference type="EMBL" id="MFD2915596.1"/>
    </source>
</evidence>